<gene>
    <name evidence="1" type="ORF">BDM02DRAFT_3108082</name>
</gene>
<accession>A0ACB6ZVH2</accession>
<sequence length="549" mass="60050">MSPRVRQSPDDDLLLGTRVQDILTRYLIDMNILRQNAPRSTKLFQQTKSARLVRRSSTFAGQSCPLNDGNPPSFPCVDAHAAREARLRQSFKDATSGTPSSSASSSSGPEPSYARPSPGSYNIYHHSEHLDLVYTGSLPSFDIAYETWGTLSPEKDNVILLHTGLSASSHAASTEANPSEGWWENFIGPGKALDTNQFYIICTNVIGGCHGSTGPSSFRPATSNSHGTPKKERYATNFPVLSIFDMVRAQFKLLDGLGINEIYASVGSSMGAMQSLAAGWLFPERVGKVVSVSGTARSSPGAIAMRFAQRSVLMADPNWNKGFYYDGMPPHIGMKLARQIATITYRSGPEWDIRFGRKFRPSSEPLERSSPASGPRMPVLCPDFLIETYLDHQGEQFCLKYDANSLIYISKAMDLFDMTLSSLQGLGLISQPPRSTLPPVPPSLTALPRPDHYRSHLSHSKSHPPPNNPPVHLPDLAEGLKPLSRTPVLILGVQSDILFPVEQQREAADALRMAGNDMVSYYELGGVWGHDTFLLDVRNVGGAIRGFLS</sequence>
<name>A0ACB6ZVH2_THEGA</name>
<protein>
    <submittedName>
        <fullName evidence="1">Homoserine acetyltransferase</fullName>
    </submittedName>
</protein>
<proteinExistence type="predicted"/>
<keyword evidence="2" id="KW-1185">Reference proteome</keyword>
<reference evidence="1" key="1">
    <citation type="submission" date="2019-10" db="EMBL/GenBank/DDBJ databases">
        <authorList>
            <consortium name="DOE Joint Genome Institute"/>
            <person name="Kuo A."/>
            <person name="Miyauchi S."/>
            <person name="Kiss E."/>
            <person name="Drula E."/>
            <person name="Kohler A."/>
            <person name="Sanchez-Garcia M."/>
            <person name="Andreopoulos B."/>
            <person name="Barry K.W."/>
            <person name="Bonito G."/>
            <person name="Buee M."/>
            <person name="Carver A."/>
            <person name="Chen C."/>
            <person name="Cichocki N."/>
            <person name="Clum A."/>
            <person name="Culley D."/>
            <person name="Crous P.W."/>
            <person name="Fauchery L."/>
            <person name="Girlanda M."/>
            <person name="Hayes R."/>
            <person name="Keri Z."/>
            <person name="Labutti K."/>
            <person name="Lipzen A."/>
            <person name="Lombard V."/>
            <person name="Magnuson J."/>
            <person name="Maillard F."/>
            <person name="Morin E."/>
            <person name="Murat C."/>
            <person name="Nolan M."/>
            <person name="Ohm R."/>
            <person name="Pangilinan J."/>
            <person name="Pereira M."/>
            <person name="Perotto S."/>
            <person name="Peter M."/>
            <person name="Riley R."/>
            <person name="Sitrit Y."/>
            <person name="Stielow B."/>
            <person name="Szollosi G."/>
            <person name="Zifcakova L."/>
            <person name="Stursova M."/>
            <person name="Spatafora J.W."/>
            <person name="Tedersoo L."/>
            <person name="Vaario L.-M."/>
            <person name="Yamada A."/>
            <person name="Yan M."/>
            <person name="Wang P."/>
            <person name="Xu J."/>
            <person name="Bruns T."/>
            <person name="Baldrian P."/>
            <person name="Vilgalys R."/>
            <person name="Henrissat B."/>
            <person name="Grigoriev I.V."/>
            <person name="Hibbett D."/>
            <person name="Nagy L.G."/>
            <person name="Martin F.M."/>
        </authorList>
    </citation>
    <scope>NUCLEOTIDE SEQUENCE</scope>
    <source>
        <strain evidence="1">P2</strain>
    </source>
</reference>
<evidence type="ECO:0000313" key="1">
    <source>
        <dbReference type="EMBL" id="KAF9653441.1"/>
    </source>
</evidence>
<reference evidence="1" key="2">
    <citation type="journal article" date="2020" name="Nat. Commun.">
        <title>Large-scale genome sequencing of mycorrhizal fungi provides insights into the early evolution of symbiotic traits.</title>
        <authorList>
            <person name="Miyauchi S."/>
            <person name="Kiss E."/>
            <person name="Kuo A."/>
            <person name="Drula E."/>
            <person name="Kohler A."/>
            <person name="Sanchez-Garcia M."/>
            <person name="Morin E."/>
            <person name="Andreopoulos B."/>
            <person name="Barry K.W."/>
            <person name="Bonito G."/>
            <person name="Buee M."/>
            <person name="Carver A."/>
            <person name="Chen C."/>
            <person name="Cichocki N."/>
            <person name="Clum A."/>
            <person name="Culley D."/>
            <person name="Crous P.W."/>
            <person name="Fauchery L."/>
            <person name="Girlanda M."/>
            <person name="Hayes R.D."/>
            <person name="Keri Z."/>
            <person name="LaButti K."/>
            <person name="Lipzen A."/>
            <person name="Lombard V."/>
            <person name="Magnuson J."/>
            <person name="Maillard F."/>
            <person name="Murat C."/>
            <person name="Nolan M."/>
            <person name="Ohm R.A."/>
            <person name="Pangilinan J."/>
            <person name="Pereira M.F."/>
            <person name="Perotto S."/>
            <person name="Peter M."/>
            <person name="Pfister S."/>
            <person name="Riley R."/>
            <person name="Sitrit Y."/>
            <person name="Stielow J.B."/>
            <person name="Szollosi G."/>
            <person name="Zifcakova L."/>
            <person name="Stursova M."/>
            <person name="Spatafora J.W."/>
            <person name="Tedersoo L."/>
            <person name="Vaario L.M."/>
            <person name="Yamada A."/>
            <person name="Yan M."/>
            <person name="Wang P."/>
            <person name="Xu J."/>
            <person name="Bruns T."/>
            <person name="Baldrian P."/>
            <person name="Vilgalys R."/>
            <person name="Dunand C."/>
            <person name="Henrissat B."/>
            <person name="Grigoriev I.V."/>
            <person name="Hibbett D."/>
            <person name="Nagy L.G."/>
            <person name="Martin F.M."/>
        </authorList>
    </citation>
    <scope>NUCLEOTIDE SEQUENCE</scope>
    <source>
        <strain evidence="1">P2</strain>
    </source>
</reference>
<dbReference type="Proteomes" id="UP000886501">
    <property type="component" value="Unassembled WGS sequence"/>
</dbReference>
<organism evidence="1 2">
    <name type="scientific">Thelephora ganbajun</name>
    <name type="common">Ganba fungus</name>
    <dbReference type="NCBI Taxonomy" id="370292"/>
    <lineage>
        <taxon>Eukaryota</taxon>
        <taxon>Fungi</taxon>
        <taxon>Dikarya</taxon>
        <taxon>Basidiomycota</taxon>
        <taxon>Agaricomycotina</taxon>
        <taxon>Agaricomycetes</taxon>
        <taxon>Thelephorales</taxon>
        <taxon>Thelephoraceae</taxon>
        <taxon>Thelephora</taxon>
    </lineage>
</organism>
<dbReference type="EMBL" id="MU117964">
    <property type="protein sequence ID" value="KAF9653441.1"/>
    <property type="molecule type" value="Genomic_DNA"/>
</dbReference>
<evidence type="ECO:0000313" key="2">
    <source>
        <dbReference type="Proteomes" id="UP000886501"/>
    </source>
</evidence>
<comment type="caution">
    <text evidence="1">The sequence shown here is derived from an EMBL/GenBank/DDBJ whole genome shotgun (WGS) entry which is preliminary data.</text>
</comment>